<dbReference type="PANTHER" id="PTHR10631:SF3">
    <property type="entry name" value="TRNA (GUANINE(26)-N(2))-DIMETHYLTRANSFERASE"/>
    <property type="match status" value="1"/>
</dbReference>
<evidence type="ECO:0000256" key="6">
    <source>
        <dbReference type="ARBA" id="ARBA00022884"/>
    </source>
</evidence>
<sequence>MTTKEGSALINLPEGVFYNPVQEFNRDITICVIRHYLQKHFKEFIDKGLKKAVEHGQPEPAVYRGLAVLEALAASGLRSVRYAKEIPLICRLVANDLDPAAAKLISENAKINSVEDIVTSSCANAVTLMMDCSKDK</sequence>
<keyword evidence="11" id="KW-1185">Reference proteome</keyword>
<evidence type="ECO:0000313" key="10">
    <source>
        <dbReference type="EMBL" id="VDD76323.1"/>
    </source>
</evidence>
<evidence type="ECO:0000256" key="5">
    <source>
        <dbReference type="ARBA" id="ARBA00022694"/>
    </source>
</evidence>
<dbReference type="InterPro" id="IPR002905">
    <property type="entry name" value="Trm1"/>
</dbReference>
<dbReference type="Proteomes" id="UP000267029">
    <property type="component" value="Unassembled WGS sequence"/>
</dbReference>
<evidence type="ECO:0000256" key="3">
    <source>
        <dbReference type="ARBA" id="ARBA00022679"/>
    </source>
</evidence>
<evidence type="ECO:0000256" key="1">
    <source>
        <dbReference type="ARBA" id="ARBA00022555"/>
    </source>
</evidence>
<evidence type="ECO:0000313" key="12">
    <source>
        <dbReference type="WBParaSite" id="MCOS_0000232501-mRNA-1"/>
    </source>
</evidence>
<dbReference type="GO" id="GO:0000049">
    <property type="term" value="F:tRNA binding"/>
    <property type="evidence" value="ECO:0007669"/>
    <property type="project" value="UniProtKB-UniRule"/>
</dbReference>
<keyword evidence="1 9" id="KW-0820">tRNA-binding</keyword>
<dbReference type="EC" id="2.1.1.216" evidence="7"/>
<keyword evidence="4 9" id="KW-0949">S-adenosyl-L-methionine</keyword>
<dbReference type="EMBL" id="UXSR01000369">
    <property type="protein sequence ID" value="VDD76323.1"/>
    <property type="molecule type" value="Genomic_DNA"/>
</dbReference>
<dbReference type="Gene3D" id="3.40.50.150">
    <property type="entry name" value="Vaccinia Virus protein VP39"/>
    <property type="match status" value="1"/>
</dbReference>
<evidence type="ECO:0000256" key="7">
    <source>
        <dbReference type="ARBA" id="ARBA00039099"/>
    </source>
</evidence>
<comment type="similarity">
    <text evidence="9">Belongs to the class I-like SAM-binding methyltransferase superfamily. Trm1 family.</text>
</comment>
<dbReference type="GO" id="GO:0160104">
    <property type="term" value="F:tRNA (guanine(26)-N2)-dimethyltransferase activity"/>
    <property type="evidence" value="ECO:0007669"/>
    <property type="project" value="UniProtKB-EC"/>
</dbReference>
<gene>
    <name evidence="10" type="ORF">MCOS_LOCUS2326</name>
</gene>
<keyword evidence="5 9" id="KW-0819">tRNA processing</keyword>
<dbReference type="WBParaSite" id="MCOS_0000232501-mRNA-1">
    <property type="protein sequence ID" value="MCOS_0000232501-mRNA-1"/>
    <property type="gene ID" value="MCOS_0000232501"/>
</dbReference>
<organism evidence="12">
    <name type="scientific">Mesocestoides corti</name>
    <name type="common">Flatworm</name>
    <dbReference type="NCBI Taxonomy" id="53468"/>
    <lineage>
        <taxon>Eukaryota</taxon>
        <taxon>Metazoa</taxon>
        <taxon>Spiralia</taxon>
        <taxon>Lophotrochozoa</taxon>
        <taxon>Platyhelminthes</taxon>
        <taxon>Cestoda</taxon>
        <taxon>Eucestoda</taxon>
        <taxon>Cyclophyllidea</taxon>
        <taxon>Mesocestoididae</taxon>
        <taxon>Mesocestoides</taxon>
    </lineage>
</organism>
<dbReference type="OrthoDB" id="6349953at2759"/>
<dbReference type="PROSITE" id="PS51626">
    <property type="entry name" value="SAM_MT_TRM1"/>
    <property type="match status" value="1"/>
</dbReference>
<keyword evidence="2 9" id="KW-0489">Methyltransferase</keyword>
<keyword evidence="3 9" id="KW-0808">Transferase</keyword>
<dbReference type="InterPro" id="IPR029063">
    <property type="entry name" value="SAM-dependent_MTases_sf"/>
</dbReference>
<dbReference type="STRING" id="53468.A0A0R3U6D3"/>
<dbReference type="AlphaFoldDB" id="A0A0R3U6D3"/>
<evidence type="ECO:0000256" key="9">
    <source>
        <dbReference type="PROSITE-ProRule" id="PRU00958"/>
    </source>
</evidence>
<evidence type="ECO:0000313" key="11">
    <source>
        <dbReference type="Proteomes" id="UP000267029"/>
    </source>
</evidence>
<reference evidence="12" key="1">
    <citation type="submission" date="2017-02" db="UniProtKB">
        <authorList>
            <consortium name="WormBaseParasite"/>
        </authorList>
    </citation>
    <scope>IDENTIFICATION</scope>
</reference>
<proteinExistence type="inferred from homology"/>
<comment type="catalytic activity">
    <reaction evidence="8">
        <text>guanosine(26) in tRNA + 2 S-adenosyl-L-methionine = N(2)-dimethylguanosine(26) in tRNA + 2 S-adenosyl-L-homocysteine + 2 H(+)</text>
        <dbReference type="Rhea" id="RHEA:43140"/>
        <dbReference type="Rhea" id="RHEA-COMP:10359"/>
        <dbReference type="Rhea" id="RHEA-COMP:10360"/>
        <dbReference type="ChEBI" id="CHEBI:15378"/>
        <dbReference type="ChEBI" id="CHEBI:57856"/>
        <dbReference type="ChEBI" id="CHEBI:59789"/>
        <dbReference type="ChEBI" id="CHEBI:74269"/>
        <dbReference type="ChEBI" id="CHEBI:74513"/>
        <dbReference type="EC" id="2.1.1.216"/>
    </reaction>
</comment>
<dbReference type="SUPFAM" id="SSF53335">
    <property type="entry name" value="S-adenosyl-L-methionine-dependent methyltransferases"/>
    <property type="match status" value="1"/>
</dbReference>
<evidence type="ECO:0000256" key="8">
    <source>
        <dbReference type="ARBA" id="ARBA00051897"/>
    </source>
</evidence>
<keyword evidence="6 9" id="KW-0694">RNA-binding</keyword>
<name>A0A0R3U6D3_MESCO</name>
<evidence type="ECO:0000256" key="2">
    <source>
        <dbReference type="ARBA" id="ARBA00022603"/>
    </source>
</evidence>
<dbReference type="Pfam" id="PF02005">
    <property type="entry name" value="TRM"/>
    <property type="match status" value="1"/>
</dbReference>
<reference evidence="10 11" key="2">
    <citation type="submission" date="2018-10" db="EMBL/GenBank/DDBJ databases">
        <authorList>
            <consortium name="Pathogen Informatics"/>
        </authorList>
    </citation>
    <scope>NUCLEOTIDE SEQUENCE [LARGE SCALE GENOMIC DNA]</scope>
</reference>
<evidence type="ECO:0000256" key="4">
    <source>
        <dbReference type="ARBA" id="ARBA00022691"/>
    </source>
</evidence>
<dbReference type="GO" id="GO:0002940">
    <property type="term" value="P:tRNA N2-guanine methylation"/>
    <property type="evidence" value="ECO:0007669"/>
    <property type="project" value="TreeGrafter"/>
</dbReference>
<dbReference type="GO" id="GO:0005634">
    <property type="term" value="C:nucleus"/>
    <property type="evidence" value="ECO:0007669"/>
    <property type="project" value="TreeGrafter"/>
</dbReference>
<protein>
    <recommendedName>
        <fullName evidence="7">tRNA (guanine(26)-N(2))-dimethyltransferase</fullName>
        <ecNumber evidence="7">2.1.1.216</ecNumber>
    </recommendedName>
</protein>
<dbReference type="PANTHER" id="PTHR10631">
    <property type="entry name" value="N 2 ,N 2 -DIMETHYLGUANOSINE TRNA METHYLTRANSFERASE"/>
    <property type="match status" value="1"/>
</dbReference>
<accession>A0A0R3U6D3</accession>